<dbReference type="Gene3D" id="3.90.1200.10">
    <property type="match status" value="1"/>
</dbReference>
<dbReference type="AlphaFoldDB" id="A0A6G1HBH3"/>
<dbReference type="SUPFAM" id="SSF56112">
    <property type="entry name" value="Protein kinase-like (PK-like)"/>
    <property type="match status" value="1"/>
</dbReference>
<dbReference type="Proteomes" id="UP000800041">
    <property type="component" value="Unassembled WGS sequence"/>
</dbReference>
<dbReference type="Gene3D" id="3.30.200.20">
    <property type="entry name" value="Phosphorylase Kinase, domain 1"/>
    <property type="match status" value="1"/>
</dbReference>
<dbReference type="PANTHER" id="PTHR47829">
    <property type="entry name" value="HYDROLASE, PUTATIVE (AFU_ORTHOLOGUE AFUA_1G12880)-RELATED"/>
    <property type="match status" value="1"/>
</dbReference>
<dbReference type="InterPro" id="IPR041726">
    <property type="entry name" value="ACAD10_11_N"/>
</dbReference>
<feature type="domain" description="Aminoglycoside phosphotransferase" evidence="1">
    <location>
        <begin position="31"/>
        <end position="260"/>
    </location>
</feature>
<dbReference type="EMBL" id="ML977142">
    <property type="protein sequence ID" value="KAF1990414.1"/>
    <property type="molecule type" value="Genomic_DNA"/>
</dbReference>
<dbReference type="InterPro" id="IPR011009">
    <property type="entry name" value="Kinase-like_dom_sf"/>
</dbReference>
<dbReference type="Pfam" id="PF01636">
    <property type="entry name" value="APH"/>
    <property type="match status" value="1"/>
</dbReference>
<dbReference type="InterPro" id="IPR052898">
    <property type="entry name" value="ACAD10-like"/>
</dbReference>
<keyword evidence="3" id="KW-1185">Reference proteome</keyword>
<dbReference type="InterPro" id="IPR002575">
    <property type="entry name" value="Aminoglycoside_PTrfase"/>
</dbReference>
<protein>
    <submittedName>
        <fullName evidence="2">APH-domain-containing protein</fullName>
    </submittedName>
</protein>
<gene>
    <name evidence="2" type="ORF">K402DRAFT_370407</name>
</gene>
<evidence type="ECO:0000259" key="1">
    <source>
        <dbReference type="Pfam" id="PF01636"/>
    </source>
</evidence>
<reference evidence="2" key="1">
    <citation type="journal article" date="2020" name="Stud. Mycol.">
        <title>101 Dothideomycetes genomes: a test case for predicting lifestyles and emergence of pathogens.</title>
        <authorList>
            <person name="Haridas S."/>
            <person name="Albert R."/>
            <person name="Binder M."/>
            <person name="Bloem J."/>
            <person name="Labutti K."/>
            <person name="Salamov A."/>
            <person name="Andreopoulos B."/>
            <person name="Baker S."/>
            <person name="Barry K."/>
            <person name="Bills G."/>
            <person name="Bluhm B."/>
            <person name="Cannon C."/>
            <person name="Castanera R."/>
            <person name="Culley D."/>
            <person name="Daum C."/>
            <person name="Ezra D."/>
            <person name="Gonzalez J."/>
            <person name="Henrissat B."/>
            <person name="Kuo A."/>
            <person name="Liang C."/>
            <person name="Lipzen A."/>
            <person name="Lutzoni F."/>
            <person name="Magnuson J."/>
            <person name="Mondo S."/>
            <person name="Nolan M."/>
            <person name="Ohm R."/>
            <person name="Pangilinan J."/>
            <person name="Park H.-J."/>
            <person name="Ramirez L."/>
            <person name="Alfaro M."/>
            <person name="Sun H."/>
            <person name="Tritt A."/>
            <person name="Yoshinaga Y."/>
            <person name="Zwiers L.-H."/>
            <person name="Turgeon B."/>
            <person name="Goodwin S."/>
            <person name="Spatafora J."/>
            <person name="Crous P."/>
            <person name="Grigoriev I."/>
        </authorList>
    </citation>
    <scope>NUCLEOTIDE SEQUENCE</scope>
    <source>
        <strain evidence="2">CBS 113979</strain>
    </source>
</reference>
<dbReference type="CDD" id="cd05154">
    <property type="entry name" value="ACAD10_11_N-like"/>
    <property type="match status" value="1"/>
</dbReference>
<accession>A0A6G1HBH3</accession>
<evidence type="ECO:0000313" key="2">
    <source>
        <dbReference type="EMBL" id="KAF1990414.1"/>
    </source>
</evidence>
<proteinExistence type="predicted"/>
<name>A0A6G1HBH3_9PEZI</name>
<dbReference type="PANTHER" id="PTHR47829:SF1">
    <property type="entry name" value="HAD FAMILY PHOSPHATASE"/>
    <property type="match status" value="1"/>
</dbReference>
<organism evidence="2 3">
    <name type="scientific">Aulographum hederae CBS 113979</name>
    <dbReference type="NCBI Taxonomy" id="1176131"/>
    <lineage>
        <taxon>Eukaryota</taxon>
        <taxon>Fungi</taxon>
        <taxon>Dikarya</taxon>
        <taxon>Ascomycota</taxon>
        <taxon>Pezizomycotina</taxon>
        <taxon>Dothideomycetes</taxon>
        <taxon>Pleosporomycetidae</taxon>
        <taxon>Aulographales</taxon>
        <taxon>Aulographaceae</taxon>
    </lineage>
</organism>
<dbReference type="OrthoDB" id="191037at2759"/>
<evidence type="ECO:0000313" key="3">
    <source>
        <dbReference type="Proteomes" id="UP000800041"/>
    </source>
</evidence>
<sequence length="396" mass="44338">MAGTVRQPIDLKALEKYIDQNVPEIKTPLILKQFGFGQSNPTYQLTARDSRKYVLRKKPPGKLISKTAHNVEREYRVIHALENTDVPVPKAYCICTNDSIIGSAFYIMEFLDGRIFEEPEIPGVSAEERREMWHSAVLTLAKLHRLDPKKVGLEKFGKSSGFYDRQIATFTGLEEKQAEAVDVDTKQPVGNLPRKQHLLEFFKKAEYRPKDRGVPIHGDFKIDNLVFHKTEPRVIGILDWEMSTIGHPLSDLSNLLVPYTITPIASPITILPAPNSNNAPITRLPRNAYSAFSPSSRLAGIPPKEEVLAWYTTAVASETAGPQIRGWNPQQDIQWGAAFAMFRDAVIYQGIAARYAARQASSAQAWEVGQERGNCAEVCWGLVQTVLEGRGERAKL</sequence>